<proteinExistence type="predicted"/>
<dbReference type="Proteomes" id="UP000076420">
    <property type="component" value="Unassembled WGS sequence"/>
</dbReference>
<dbReference type="EnsemblMetazoa" id="BGLB035516-RA">
    <property type="protein sequence ID" value="BGLB035516-PA"/>
    <property type="gene ID" value="BGLB035516"/>
</dbReference>
<dbReference type="AlphaFoldDB" id="A0A2C9LVR2"/>
<evidence type="ECO:0000313" key="2">
    <source>
        <dbReference type="Proteomes" id="UP000076420"/>
    </source>
</evidence>
<organism evidence="1 2">
    <name type="scientific">Biomphalaria glabrata</name>
    <name type="common">Bloodfluke planorb</name>
    <name type="synonym">Freshwater snail</name>
    <dbReference type="NCBI Taxonomy" id="6526"/>
    <lineage>
        <taxon>Eukaryota</taxon>
        <taxon>Metazoa</taxon>
        <taxon>Spiralia</taxon>
        <taxon>Lophotrochozoa</taxon>
        <taxon>Mollusca</taxon>
        <taxon>Gastropoda</taxon>
        <taxon>Heterobranchia</taxon>
        <taxon>Euthyneura</taxon>
        <taxon>Panpulmonata</taxon>
        <taxon>Hygrophila</taxon>
        <taxon>Lymnaeoidea</taxon>
        <taxon>Planorbidae</taxon>
        <taxon>Biomphalaria</taxon>
    </lineage>
</organism>
<dbReference type="KEGG" id="bgt:106066084"/>
<dbReference type="VEuPathDB" id="VectorBase:BGLB035516"/>
<dbReference type="VEuPathDB" id="VectorBase:BGLAX_029087"/>
<reference evidence="1" key="1">
    <citation type="submission" date="2020-05" db="UniProtKB">
        <authorList>
            <consortium name="EnsemblMetazoa"/>
        </authorList>
    </citation>
    <scope>IDENTIFICATION</scope>
    <source>
        <strain evidence="1">BB02</strain>
    </source>
</reference>
<accession>A0A2C9LVR2</accession>
<evidence type="ECO:0008006" key="3">
    <source>
        <dbReference type="Google" id="ProtNLM"/>
    </source>
</evidence>
<protein>
    <recommendedName>
        <fullName evidence="3">IgGFc-binding protein N-terminal domain-containing protein</fullName>
    </recommendedName>
</protein>
<gene>
    <name evidence="1" type="primary">106066084</name>
</gene>
<name>A0A2C9LVR2_BIOGL</name>
<sequence>MIDCLRTCNRKALNDGTLNLCLIGWVKVFANKTSRYLNTRSKTVAWFCGSTVIGEKPIGIVTGNCRSRNDGMVCQSEEREEENYILKDYISYINASHGVLVLYVQSAKTKVGGPSFLQIIPMELFYFKYMIMTPQYNASTLDYIVLVVKAKWVDSILMENHNPNISLPDFQLGRKTIIFSVRGKDTWKVYIGQIDKNSIFVVLSTRGNFGCYQYGVGYSTSYMHSSGFISSPINNDIQSCAQTRVRMAAVDLIDNDCDGQIDEEVANGVGRRRFGSLKVPLVNM</sequence>
<evidence type="ECO:0000313" key="1">
    <source>
        <dbReference type="EnsemblMetazoa" id="BGLB035516-PA"/>
    </source>
</evidence>